<dbReference type="PANTHER" id="PTHR10974">
    <property type="entry name" value="FI08016P-RELATED"/>
    <property type="match status" value="1"/>
</dbReference>
<evidence type="ECO:0000313" key="2">
    <source>
        <dbReference type="Proteomes" id="UP001159427"/>
    </source>
</evidence>
<organism evidence="1 2">
    <name type="scientific">Porites evermanni</name>
    <dbReference type="NCBI Taxonomy" id="104178"/>
    <lineage>
        <taxon>Eukaryota</taxon>
        <taxon>Metazoa</taxon>
        <taxon>Cnidaria</taxon>
        <taxon>Anthozoa</taxon>
        <taxon>Hexacorallia</taxon>
        <taxon>Scleractinia</taxon>
        <taxon>Fungiina</taxon>
        <taxon>Poritidae</taxon>
        <taxon>Porites</taxon>
    </lineage>
</organism>
<comment type="caution">
    <text evidence="1">The sequence shown here is derived from an EMBL/GenBank/DDBJ whole genome shotgun (WGS) entry which is preliminary data.</text>
</comment>
<dbReference type="InterPro" id="IPR004245">
    <property type="entry name" value="DUF229"/>
</dbReference>
<proteinExistence type="predicted"/>
<keyword evidence="2" id="KW-1185">Reference proteome</keyword>
<name>A0ABN8QSI8_9CNID</name>
<reference evidence="1 2" key="1">
    <citation type="submission" date="2022-05" db="EMBL/GenBank/DDBJ databases">
        <authorList>
            <consortium name="Genoscope - CEA"/>
            <person name="William W."/>
        </authorList>
    </citation>
    <scope>NUCLEOTIDE SEQUENCE [LARGE SCALE GENOMIC DNA]</scope>
</reference>
<accession>A0ABN8QSI8</accession>
<dbReference type="Proteomes" id="UP001159427">
    <property type="component" value="Unassembled WGS sequence"/>
</dbReference>
<evidence type="ECO:0000313" key="1">
    <source>
        <dbReference type="EMBL" id="CAH3169709.1"/>
    </source>
</evidence>
<protein>
    <submittedName>
        <fullName evidence="1">Uncharacterized protein</fullName>
    </submittedName>
</protein>
<dbReference type="PANTHER" id="PTHR10974:SF1">
    <property type="entry name" value="FI08016P-RELATED"/>
    <property type="match status" value="1"/>
</dbReference>
<sequence length="336" mass="38597">MKDLGKLRCTGETYSSFHNNVLQVKGKGIVSAQYRKIERMPGNDFDVVLSNPVSVQNTQTGESFSSDFQLLKNISLMHLGVFFGNASVDADFIRVEVVTSSGETKSDVHMHVFPKKEVLERKQKQGGIPLNVALIMFDSTSAANFKRKMPKSLEYLTTSLDSILMQGKWETIVGDGTTAQLSAMFTGIEEARQPEARRRIRSSHTVDNWRWIFKGFKYHGYATMFSEDSPLMASFNYRLHGFKEPPTDHYARPFWLEAYKLRNWNYRYCIQSRASHIVSLEYLLSYFRMYRTTSKFAFSSHADISHRDPNTIGLLMMISRLSCKPLKRNHFVTTLC</sequence>
<dbReference type="Pfam" id="PF02995">
    <property type="entry name" value="DUF229"/>
    <property type="match status" value="1"/>
</dbReference>
<gene>
    <name evidence="1" type="ORF">PEVE_00006975</name>
</gene>
<dbReference type="EMBL" id="CALNXI010001460">
    <property type="protein sequence ID" value="CAH3169709.1"/>
    <property type="molecule type" value="Genomic_DNA"/>
</dbReference>